<dbReference type="RefSeq" id="XP_033601884.1">
    <property type="nucleotide sequence ID" value="XM_033740579.1"/>
</dbReference>
<dbReference type="FunFam" id="3.40.50.300:FF:001691">
    <property type="entry name" value="Probable ATP-dependent kinase TDA10"/>
    <property type="match status" value="1"/>
</dbReference>
<protein>
    <submittedName>
        <fullName evidence="10">P-loop containing nucleoside triphosphate hydrolase protein</fullName>
    </submittedName>
</protein>
<dbReference type="SUPFAM" id="SSF52540">
    <property type="entry name" value="P-loop containing nucleoside triphosphate hydrolases"/>
    <property type="match status" value="1"/>
</dbReference>
<reference evidence="10" key="1">
    <citation type="journal article" date="2020" name="Stud. Mycol.">
        <title>101 Dothideomycetes genomes: a test case for predicting lifestyles and emergence of pathogens.</title>
        <authorList>
            <person name="Haridas S."/>
            <person name="Albert R."/>
            <person name="Binder M."/>
            <person name="Bloem J."/>
            <person name="Labutti K."/>
            <person name="Salamov A."/>
            <person name="Andreopoulos B."/>
            <person name="Baker S."/>
            <person name="Barry K."/>
            <person name="Bills G."/>
            <person name="Bluhm B."/>
            <person name="Cannon C."/>
            <person name="Castanera R."/>
            <person name="Culley D."/>
            <person name="Daum C."/>
            <person name="Ezra D."/>
            <person name="Gonzalez J."/>
            <person name="Henrissat B."/>
            <person name="Kuo A."/>
            <person name="Liang C."/>
            <person name="Lipzen A."/>
            <person name="Lutzoni F."/>
            <person name="Magnuson J."/>
            <person name="Mondo S."/>
            <person name="Nolan M."/>
            <person name="Ohm R."/>
            <person name="Pangilinan J."/>
            <person name="Park H.-J."/>
            <person name="Ramirez L."/>
            <person name="Alfaro M."/>
            <person name="Sun H."/>
            <person name="Tritt A."/>
            <person name="Yoshinaga Y."/>
            <person name="Zwiers L.-H."/>
            <person name="Turgeon B."/>
            <person name="Goodwin S."/>
            <person name="Spatafora J."/>
            <person name="Crous P."/>
            <person name="Grigoriev I."/>
        </authorList>
    </citation>
    <scope>NUCLEOTIDE SEQUENCE</scope>
    <source>
        <strain evidence="10">CBS 121739</strain>
    </source>
</reference>
<evidence type="ECO:0000256" key="2">
    <source>
        <dbReference type="ARBA" id="ARBA00004496"/>
    </source>
</evidence>
<dbReference type="Proteomes" id="UP000799437">
    <property type="component" value="Unassembled WGS sequence"/>
</dbReference>
<evidence type="ECO:0000256" key="5">
    <source>
        <dbReference type="ARBA" id="ARBA00022741"/>
    </source>
</evidence>
<sequence length="303" mass="34463">MVVQVSACKVLNLLLPQIQHKVASDPSQPVFIGVSGLQGSGKSTWAHAIVALLSTEHNLNAITVSLDDFYLTHAQLIRLRDENPENRLFRTRGQPGTHDEQLASRFFDAMKGGRKGTEPVRIPMFDKSRFDGEGDRVPEEQWPVVESAVQVVVFEGWCVGFQPISEDDLSMKLKEASESPVSLTNTLPMHHIEHLLELNRNLTRYCRSFMGPDSFDCFIHLDTEKLENVYMWRSQQEHTLIQTKGTGMGDEQVEEFIQGYMPSYEMYLGRLRKGLFVGKENGEGRHVRVVFGKEREILDMQVL</sequence>
<organism evidence="10 11">
    <name type="scientific">Pseudovirgaria hyperparasitica</name>
    <dbReference type="NCBI Taxonomy" id="470096"/>
    <lineage>
        <taxon>Eukaryota</taxon>
        <taxon>Fungi</taxon>
        <taxon>Dikarya</taxon>
        <taxon>Ascomycota</taxon>
        <taxon>Pezizomycotina</taxon>
        <taxon>Dothideomycetes</taxon>
        <taxon>Dothideomycetes incertae sedis</taxon>
        <taxon>Acrospermales</taxon>
        <taxon>Acrospermaceae</taxon>
        <taxon>Pseudovirgaria</taxon>
    </lineage>
</organism>
<keyword evidence="6" id="KW-0418">Kinase</keyword>
<gene>
    <name evidence="10" type="ORF">EJ05DRAFT_298245</name>
</gene>
<accession>A0A6A6W9T1</accession>
<evidence type="ECO:0000256" key="4">
    <source>
        <dbReference type="ARBA" id="ARBA00022679"/>
    </source>
</evidence>
<evidence type="ECO:0000256" key="8">
    <source>
        <dbReference type="ARBA" id="ARBA00023242"/>
    </source>
</evidence>
<evidence type="ECO:0000256" key="3">
    <source>
        <dbReference type="ARBA" id="ARBA00022490"/>
    </source>
</evidence>
<proteinExistence type="inferred from homology"/>
<evidence type="ECO:0000313" key="10">
    <source>
        <dbReference type="EMBL" id="KAF2759433.1"/>
    </source>
</evidence>
<dbReference type="GO" id="GO:0005634">
    <property type="term" value="C:nucleus"/>
    <property type="evidence" value="ECO:0007669"/>
    <property type="project" value="UniProtKB-SubCell"/>
</dbReference>
<evidence type="ECO:0000256" key="6">
    <source>
        <dbReference type="ARBA" id="ARBA00022777"/>
    </source>
</evidence>
<name>A0A6A6W9T1_9PEZI</name>
<dbReference type="GeneID" id="54481633"/>
<keyword evidence="5" id="KW-0547">Nucleotide-binding</keyword>
<keyword evidence="4" id="KW-0808">Transferase</keyword>
<dbReference type="GO" id="GO:0005524">
    <property type="term" value="F:ATP binding"/>
    <property type="evidence" value="ECO:0007669"/>
    <property type="project" value="UniProtKB-KW"/>
</dbReference>
<dbReference type="GO" id="GO:0016787">
    <property type="term" value="F:hydrolase activity"/>
    <property type="evidence" value="ECO:0007669"/>
    <property type="project" value="UniProtKB-KW"/>
</dbReference>
<dbReference type="PANTHER" id="PTHR10285">
    <property type="entry name" value="URIDINE KINASE"/>
    <property type="match status" value="1"/>
</dbReference>
<dbReference type="AlphaFoldDB" id="A0A6A6W9T1"/>
<keyword evidence="10" id="KW-0378">Hydrolase</keyword>
<dbReference type="InterPro" id="IPR027417">
    <property type="entry name" value="P-loop_NTPase"/>
</dbReference>
<evidence type="ECO:0000256" key="1">
    <source>
        <dbReference type="ARBA" id="ARBA00004123"/>
    </source>
</evidence>
<evidence type="ECO:0000256" key="7">
    <source>
        <dbReference type="ARBA" id="ARBA00022840"/>
    </source>
</evidence>
<dbReference type="GO" id="GO:0005737">
    <property type="term" value="C:cytoplasm"/>
    <property type="evidence" value="ECO:0007669"/>
    <property type="project" value="UniProtKB-SubCell"/>
</dbReference>
<comment type="similarity">
    <text evidence="9">Belongs to the GLYK kinase family.</text>
</comment>
<dbReference type="OrthoDB" id="347435at2759"/>
<evidence type="ECO:0000256" key="9">
    <source>
        <dbReference type="ARBA" id="ARBA00061312"/>
    </source>
</evidence>
<keyword evidence="11" id="KW-1185">Reference proteome</keyword>
<evidence type="ECO:0000313" key="11">
    <source>
        <dbReference type="Proteomes" id="UP000799437"/>
    </source>
</evidence>
<comment type="subcellular location">
    <subcellularLocation>
        <location evidence="2">Cytoplasm</location>
    </subcellularLocation>
    <subcellularLocation>
        <location evidence="1">Nucleus</location>
    </subcellularLocation>
</comment>
<keyword evidence="3" id="KW-0963">Cytoplasm</keyword>
<dbReference type="EMBL" id="ML996569">
    <property type="protein sequence ID" value="KAF2759433.1"/>
    <property type="molecule type" value="Genomic_DNA"/>
</dbReference>
<keyword evidence="7" id="KW-0067">ATP-binding</keyword>
<keyword evidence="8" id="KW-0539">Nucleus</keyword>
<dbReference type="GO" id="GO:0016301">
    <property type="term" value="F:kinase activity"/>
    <property type="evidence" value="ECO:0007669"/>
    <property type="project" value="UniProtKB-KW"/>
</dbReference>
<dbReference type="Gene3D" id="3.40.50.300">
    <property type="entry name" value="P-loop containing nucleotide triphosphate hydrolases"/>
    <property type="match status" value="1"/>
</dbReference>